<accession>K9VD42</accession>
<reference evidence="1 2" key="1">
    <citation type="submission" date="2012-05" db="EMBL/GenBank/DDBJ databases">
        <title>Finished chromosome of genome of Oscillatoria sp. PCC 7112.</title>
        <authorList>
            <consortium name="US DOE Joint Genome Institute"/>
            <person name="Gugger M."/>
            <person name="Coursin T."/>
            <person name="Rippka R."/>
            <person name="Tandeau De Marsac N."/>
            <person name="Huntemann M."/>
            <person name="Wei C.-L."/>
            <person name="Han J."/>
            <person name="Detter J.C."/>
            <person name="Han C."/>
            <person name="Tapia R."/>
            <person name="Davenport K."/>
            <person name="Daligault H."/>
            <person name="Erkkila T."/>
            <person name="Gu W."/>
            <person name="Munk A.C.C."/>
            <person name="Teshima H."/>
            <person name="Xu Y."/>
            <person name="Chain P."/>
            <person name="Chen A."/>
            <person name="Krypides N."/>
            <person name="Mavromatis K."/>
            <person name="Markowitz V."/>
            <person name="Szeto E."/>
            <person name="Ivanova N."/>
            <person name="Mikhailova N."/>
            <person name="Ovchinnikova G."/>
            <person name="Pagani I."/>
            <person name="Pati A."/>
            <person name="Goodwin L."/>
            <person name="Peters L."/>
            <person name="Pitluck S."/>
            <person name="Woyke T."/>
            <person name="Kerfeld C."/>
        </authorList>
    </citation>
    <scope>NUCLEOTIDE SEQUENCE [LARGE SCALE GENOMIC DNA]</scope>
    <source>
        <strain evidence="1 2">PCC 7112</strain>
    </source>
</reference>
<keyword evidence="2" id="KW-1185">Reference proteome</keyword>
<name>K9VD42_9CYAN</name>
<dbReference type="Proteomes" id="UP000010478">
    <property type="component" value="Chromosome"/>
</dbReference>
<sequence length="56" mass="6046">MKKLAVQKHGSAHSSLPIPPYQTDLTLGETGLYISSEHLACMPVKDAPGAYFAPYN</sequence>
<dbReference type="HOGENOM" id="CLU_3009946_0_0_3"/>
<protein>
    <submittedName>
        <fullName evidence="1">LmbE family protein</fullName>
    </submittedName>
</protein>
<dbReference type="STRING" id="179408.Osc7112_1528"/>
<dbReference type="EMBL" id="CP003614">
    <property type="protein sequence ID" value="AFZ06048.1"/>
    <property type="molecule type" value="Genomic_DNA"/>
</dbReference>
<gene>
    <name evidence="1" type="ORF">Osc7112_1528</name>
</gene>
<evidence type="ECO:0000313" key="2">
    <source>
        <dbReference type="Proteomes" id="UP000010478"/>
    </source>
</evidence>
<dbReference type="AlphaFoldDB" id="K9VD42"/>
<proteinExistence type="predicted"/>
<dbReference type="KEGG" id="oni:Osc7112_1528"/>
<evidence type="ECO:0000313" key="1">
    <source>
        <dbReference type="EMBL" id="AFZ06048.1"/>
    </source>
</evidence>
<organism evidence="1 2">
    <name type="scientific">Phormidium nigroviride PCC 7112</name>
    <dbReference type="NCBI Taxonomy" id="179408"/>
    <lineage>
        <taxon>Bacteria</taxon>
        <taxon>Bacillati</taxon>
        <taxon>Cyanobacteriota</taxon>
        <taxon>Cyanophyceae</taxon>
        <taxon>Oscillatoriophycideae</taxon>
        <taxon>Oscillatoriales</taxon>
        <taxon>Oscillatoriaceae</taxon>
        <taxon>Phormidium</taxon>
    </lineage>
</organism>